<name>A0A381TNN1_9ZZZZ</name>
<dbReference type="EMBL" id="UINC01004862">
    <property type="protein sequence ID" value="SVA17384.1"/>
    <property type="molecule type" value="Genomic_DNA"/>
</dbReference>
<accession>A0A381TNN1</accession>
<gene>
    <name evidence="1" type="ORF">METZ01_LOCUS70238</name>
</gene>
<evidence type="ECO:0000313" key="1">
    <source>
        <dbReference type="EMBL" id="SVA17384.1"/>
    </source>
</evidence>
<protein>
    <submittedName>
        <fullName evidence="1">Uncharacterized protein</fullName>
    </submittedName>
</protein>
<feature type="non-terminal residue" evidence="1">
    <location>
        <position position="1"/>
    </location>
</feature>
<proteinExistence type="predicted"/>
<sequence>VRTHKKKAKVMCAGRESNSGLVRGRDVYYHCTTGADVVVSQCALHSACPHLWGTKGAELGRRRAEDRKLWRNGSALDSRPKGWGFESL</sequence>
<reference evidence="1" key="1">
    <citation type="submission" date="2018-05" db="EMBL/GenBank/DDBJ databases">
        <authorList>
            <person name="Lanie J.A."/>
            <person name="Ng W.-L."/>
            <person name="Kazmierczak K.M."/>
            <person name="Andrzejewski T.M."/>
            <person name="Davidsen T.M."/>
            <person name="Wayne K.J."/>
            <person name="Tettelin H."/>
            <person name="Glass J.I."/>
            <person name="Rusch D."/>
            <person name="Podicherti R."/>
            <person name="Tsui H.-C.T."/>
            <person name="Winkler M.E."/>
        </authorList>
    </citation>
    <scope>NUCLEOTIDE SEQUENCE</scope>
</reference>
<dbReference type="AlphaFoldDB" id="A0A381TNN1"/>
<organism evidence="1">
    <name type="scientific">marine metagenome</name>
    <dbReference type="NCBI Taxonomy" id="408172"/>
    <lineage>
        <taxon>unclassified sequences</taxon>
        <taxon>metagenomes</taxon>
        <taxon>ecological metagenomes</taxon>
    </lineage>
</organism>